<keyword evidence="3" id="KW-1185">Reference proteome</keyword>
<dbReference type="EMBL" id="ABEU02000003">
    <property type="protein sequence ID" value="PNR58209.1"/>
    <property type="molecule type" value="Genomic_DNA"/>
</dbReference>
<dbReference type="Proteomes" id="UP000006727">
    <property type="component" value="Chromosome 3"/>
</dbReference>
<name>A0A2K1KWQ9_PHYPA</name>
<accession>A0A2K1KWQ9</accession>
<dbReference type="SUPFAM" id="SSF46689">
    <property type="entry name" value="Homeodomain-like"/>
    <property type="match status" value="1"/>
</dbReference>
<reference evidence="1 3" key="2">
    <citation type="journal article" date="2018" name="Plant J.">
        <title>The Physcomitrella patens chromosome-scale assembly reveals moss genome structure and evolution.</title>
        <authorList>
            <person name="Lang D."/>
            <person name="Ullrich K.K."/>
            <person name="Murat F."/>
            <person name="Fuchs J."/>
            <person name="Jenkins J."/>
            <person name="Haas F.B."/>
            <person name="Piednoel M."/>
            <person name="Gundlach H."/>
            <person name="Van Bel M."/>
            <person name="Meyberg R."/>
            <person name="Vives C."/>
            <person name="Morata J."/>
            <person name="Symeonidi A."/>
            <person name="Hiss M."/>
            <person name="Muchero W."/>
            <person name="Kamisugi Y."/>
            <person name="Saleh O."/>
            <person name="Blanc G."/>
            <person name="Decker E.L."/>
            <person name="van Gessel N."/>
            <person name="Grimwood J."/>
            <person name="Hayes R.D."/>
            <person name="Graham S.W."/>
            <person name="Gunter L.E."/>
            <person name="McDaniel S.F."/>
            <person name="Hoernstein S.N.W."/>
            <person name="Larsson A."/>
            <person name="Li F.W."/>
            <person name="Perroud P.F."/>
            <person name="Phillips J."/>
            <person name="Ranjan P."/>
            <person name="Rokshar D.S."/>
            <person name="Rothfels C.J."/>
            <person name="Schneider L."/>
            <person name="Shu S."/>
            <person name="Stevenson D.W."/>
            <person name="Thummler F."/>
            <person name="Tillich M."/>
            <person name="Villarreal Aguilar J.C."/>
            <person name="Widiez T."/>
            <person name="Wong G.K."/>
            <person name="Wymore A."/>
            <person name="Zhang Y."/>
            <person name="Zimmer A.D."/>
            <person name="Quatrano R.S."/>
            <person name="Mayer K.F.X."/>
            <person name="Goodstein D."/>
            <person name="Casacuberta J.M."/>
            <person name="Vandepoele K."/>
            <person name="Reski R."/>
            <person name="Cuming A.C."/>
            <person name="Tuskan G.A."/>
            <person name="Maumus F."/>
            <person name="Salse J."/>
            <person name="Schmutz J."/>
            <person name="Rensing S.A."/>
        </authorList>
    </citation>
    <scope>NUCLEOTIDE SEQUENCE [LARGE SCALE GENOMIC DNA]</scope>
    <source>
        <strain evidence="2 3">cv. Gransden 2004</strain>
    </source>
</reference>
<sequence>MPKTSLEIHAQVIALHTEQQSCYAIAKKLGTTPSTVNRIVKRYGATGKLEEKRKVTNITTSLNTVRRALKRQRLRFAVRKKKPLFSECHKQLTHEWAKEHKDWTEDQWRKVVFSDDSKFNIVGSDGREWSEEWVFQQDNDPKHTSRSTVKWFNDHAITVLPWSPQFLDMSPIEHLWNEVDRRLRLRQDLPTNKDDLWKKLQGEWNCIEVEDVQKLVKSMPNRVQTLLKAKGGYTNY</sequence>
<dbReference type="Gramene" id="Pp3c3_31120V3.1">
    <property type="protein sequence ID" value="Pp3c3_31120V3.1"/>
    <property type="gene ID" value="Pp3c3_31120"/>
</dbReference>
<proteinExistence type="predicted"/>
<reference evidence="1 3" key="1">
    <citation type="journal article" date="2008" name="Science">
        <title>The Physcomitrella genome reveals evolutionary insights into the conquest of land by plants.</title>
        <authorList>
            <person name="Rensing S."/>
            <person name="Lang D."/>
            <person name="Zimmer A."/>
            <person name="Terry A."/>
            <person name="Salamov A."/>
            <person name="Shapiro H."/>
            <person name="Nishiyama T."/>
            <person name="Perroud P.-F."/>
            <person name="Lindquist E."/>
            <person name="Kamisugi Y."/>
            <person name="Tanahashi T."/>
            <person name="Sakakibara K."/>
            <person name="Fujita T."/>
            <person name="Oishi K."/>
            <person name="Shin-I T."/>
            <person name="Kuroki Y."/>
            <person name="Toyoda A."/>
            <person name="Suzuki Y."/>
            <person name="Hashimoto A."/>
            <person name="Yamaguchi K."/>
            <person name="Sugano A."/>
            <person name="Kohara Y."/>
            <person name="Fujiyama A."/>
            <person name="Anterola A."/>
            <person name="Aoki S."/>
            <person name="Ashton N."/>
            <person name="Barbazuk W.B."/>
            <person name="Barker E."/>
            <person name="Bennetzen J."/>
            <person name="Bezanilla M."/>
            <person name="Blankenship R."/>
            <person name="Cho S.H."/>
            <person name="Dutcher S."/>
            <person name="Estelle M."/>
            <person name="Fawcett J.A."/>
            <person name="Gundlach H."/>
            <person name="Hanada K."/>
            <person name="Heyl A."/>
            <person name="Hicks K.A."/>
            <person name="Hugh J."/>
            <person name="Lohr M."/>
            <person name="Mayer K."/>
            <person name="Melkozernov A."/>
            <person name="Murata T."/>
            <person name="Nelson D."/>
            <person name="Pils B."/>
            <person name="Prigge M."/>
            <person name="Reiss B."/>
            <person name="Renner T."/>
            <person name="Rombauts S."/>
            <person name="Rushton P."/>
            <person name="Sanderfoot A."/>
            <person name="Schween G."/>
            <person name="Shiu S.-H."/>
            <person name="Stueber K."/>
            <person name="Theodoulou F.L."/>
            <person name="Tu H."/>
            <person name="Van de Peer Y."/>
            <person name="Verrier P.J."/>
            <person name="Waters E."/>
            <person name="Wood A."/>
            <person name="Yang L."/>
            <person name="Cove D."/>
            <person name="Cuming A."/>
            <person name="Hasebe M."/>
            <person name="Lucas S."/>
            <person name="Mishler D.B."/>
            <person name="Reski R."/>
            <person name="Grigoriev I."/>
            <person name="Quatrano R.S."/>
            <person name="Boore J.L."/>
        </authorList>
    </citation>
    <scope>NUCLEOTIDE SEQUENCE [LARGE SCALE GENOMIC DNA]</scope>
    <source>
        <strain evidence="2 3">cv. Gransden 2004</strain>
    </source>
</reference>
<evidence type="ECO:0000313" key="1">
    <source>
        <dbReference type="EMBL" id="PNR58209.1"/>
    </source>
</evidence>
<dbReference type="STRING" id="3218.A0A2K1KWQ9"/>
<dbReference type="GO" id="GO:0003676">
    <property type="term" value="F:nucleic acid binding"/>
    <property type="evidence" value="ECO:0007669"/>
    <property type="project" value="InterPro"/>
</dbReference>
<evidence type="ECO:0000313" key="3">
    <source>
        <dbReference type="Proteomes" id="UP000006727"/>
    </source>
</evidence>
<reference evidence="2" key="3">
    <citation type="submission" date="2020-12" db="UniProtKB">
        <authorList>
            <consortium name="EnsemblPlants"/>
        </authorList>
    </citation>
    <scope>IDENTIFICATION</scope>
</reference>
<evidence type="ECO:0000313" key="2">
    <source>
        <dbReference type="EnsemblPlants" id="Pp3c3_31120V3.1"/>
    </source>
</evidence>
<dbReference type="InterPro" id="IPR036397">
    <property type="entry name" value="RNaseH_sf"/>
</dbReference>
<organism evidence="1">
    <name type="scientific">Physcomitrium patens</name>
    <name type="common">Spreading-leaved earth moss</name>
    <name type="synonym">Physcomitrella patens</name>
    <dbReference type="NCBI Taxonomy" id="3218"/>
    <lineage>
        <taxon>Eukaryota</taxon>
        <taxon>Viridiplantae</taxon>
        <taxon>Streptophyta</taxon>
        <taxon>Embryophyta</taxon>
        <taxon>Bryophyta</taxon>
        <taxon>Bryophytina</taxon>
        <taxon>Bryopsida</taxon>
        <taxon>Funariidae</taxon>
        <taxon>Funariales</taxon>
        <taxon>Funariaceae</taxon>
        <taxon>Physcomitrium</taxon>
    </lineage>
</organism>
<dbReference type="Pfam" id="PF13384">
    <property type="entry name" value="HTH_23"/>
    <property type="match status" value="1"/>
</dbReference>
<protein>
    <recommendedName>
        <fullName evidence="4">Tc1-like transposase DDE domain-containing protein</fullName>
    </recommendedName>
</protein>
<dbReference type="EnsemblPlants" id="Pp3c3_31120V3.1">
    <property type="protein sequence ID" value="Pp3c3_31120V3.1"/>
    <property type="gene ID" value="Pp3c3_31120"/>
</dbReference>
<dbReference type="InterPro" id="IPR009057">
    <property type="entry name" value="Homeodomain-like_sf"/>
</dbReference>
<gene>
    <name evidence="1" type="ORF">PHYPA_005204</name>
</gene>
<dbReference type="Gene3D" id="1.10.10.10">
    <property type="entry name" value="Winged helix-like DNA-binding domain superfamily/Winged helix DNA-binding domain"/>
    <property type="match status" value="1"/>
</dbReference>
<dbReference type="Gene3D" id="3.30.420.10">
    <property type="entry name" value="Ribonuclease H-like superfamily/Ribonuclease H"/>
    <property type="match status" value="2"/>
</dbReference>
<dbReference type="InterPro" id="IPR036388">
    <property type="entry name" value="WH-like_DNA-bd_sf"/>
</dbReference>
<dbReference type="PaxDb" id="3218-PP1S55_216V6.1"/>
<dbReference type="AlphaFoldDB" id="A0A2K1KWQ9"/>
<evidence type="ECO:0008006" key="4">
    <source>
        <dbReference type="Google" id="ProtNLM"/>
    </source>
</evidence>
<dbReference type="InParanoid" id="A0A2K1KWQ9"/>